<feature type="domain" description="N-acetyltransferase ESCO acetyl-transferase" evidence="2">
    <location>
        <begin position="359"/>
        <end position="427"/>
    </location>
</feature>
<dbReference type="PANTHER" id="PTHR45884">
    <property type="entry name" value="N-ACETYLTRANSFERASE ECO"/>
    <property type="match status" value="1"/>
</dbReference>
<evidence type="ECO:0000313" key="4">
    <source>
        <dbReference type="Proteomes" id="UP000265515"/>
    </source>
</evidence>
<reference evidence="3 4" key="1">
    <citation type="journal article" date="2018" name="Cell">
        <title>The Chara Genome: Secondary Complexity and Implications for Plant Terrestrialization.</title>
        <authorList>
            <person name="Nishiyama T."/>
            <person name="Sakayama H."/>
            <person name="Vries J.D."/>
            <person name="Buschmann H."/>
            <person name="Saint-Marcoux D."/>
            <person name="Ullrich K.K."/>
            <person name="Haas F.B."/>
            <person name="Vanderstraeten L."/>
            <person name="Becker D."/>
            <person name="Lang D."/>
            <person name="Vosolsobe S."/>
            <person name="Rombauts S."/>
            <person name="Wilhelmsson P.K.I."/>
            <person name="Janitza P."/>
            <person name="Kern R."/>
            <person name="Heyl A."/>
            <person name="Rumpler F."/>
            <person name="Villalobos L.I.A.C."/>
            <person name="Clay J.M."/>
            <person name="Skokan R."/>
            <person name="Toyoda A."/>
            <person name="Suzuki Y."/>
            <person name="Kagoshima H."/>
            <person name="Schijlen E."/>
            <person name="Tajeshwar N."/>
            <person name="Catarino B."/>
            <person name="Hetherington A.J."/>
            <person name="Saltykova A."/>
            <person name="Bonnot C."/>
            <person name="Breuninger H."/>
            <person name="Symeonidi A."/>
            <person name="Radhakrishnan G.V."/>
            <person name="Van Nieuwerburgh F."/>
            <person name="Deforce D."/>
            <person name="Chang C."/>
            <person name="Karol K.G."/>
            <person name="Hedrich R."/>
            <person name="Ulvskov P."/>
            <person name="Glockner G."/>
            <person name="Delwiche C.F."/>
            <person name="Petrasek J."/>
            <person name="Van de Peer Y."/>
            <person name="Friml J."/>
            <person name="Beilby M."/>
            <person name="Dolan L."/>
            <person name="Kohara Y."/>
            <person name="Sugano S."/>
            <person name="Fujiyama A."/>
            <person name="Delaux P.-M."/>
            <person name="Quint M."/>
            <person name="TheiBen G."/>
            <person name="Hagemann M."/>
            <person name="Harholt J."/>
            <person name="Dunand C."/>
            <person name="Zachgo S."/>
            <person name="Langdale J."/>
            <person name="Maumus F."/>
            <person name="Straeten D.V.D."/>
            <person name="Gould S.B."/>
            <person name="Rensing S.A."/>
        </authorList>
    </citation>
    <scope>NUCLEOTIDE SEQUENCE [LARGE SCALE GENOMIC DNA]</scope>
    <source>
        <strain evidence="3 4">S276</strain>
    </source>
</reference>
<feature type="region of interest" description="Disordered" evidence="1">
    <location>
        <begin position="265"/>
        <end position="288"/>
    </location>
</feature>
<dbReference type="Proteomes" id="UP000265515">
    <property type="component" value="Unassembled WGS sequence"/>
</dbReference>
<feature type="compositionally biased region" description="Basic and acidic residues" evidence="1">
    <location>
        <begin position="72"/>
        <end position="87"/>
    </location>
</feature>
<feature type="region of interest" description="Disordered" evidence="1">
    <location>
        <begin position="53"/>
        <end position="87"/>
    </location>
</feature>
<dbReference type="InterPro" id="IPR028009">
    <property type="entry name" value="ESCO_Acetyltransf_dom"/>
</dbReference>
<dbReference type="AlphaFoldDB" id="A0A388MAT4"/>
<dbReference type="GO" id="GO:0061733">
    <property type="term" value="F:protein-lysine-acetyltransferase activity"/>
    <property type="evidence" value="ECO:0007669"/>
    <property type="project" value="TreeGrafter"/>
</dbReference>
<evidence type="ECO:0000313" key="3">
    <source>
        <dbReference type="EMBL" id="GBG91684.1"/>
    </source>
</evidence>
<dbReference type="Pfam" id="PF13880">
    <property type="entry name" value="Acetyltransf_13"/>
    <property type="match status" value="1"/>
</dbReference>
<dbReference type="OrthoDB" id="428854at2759"/>
<dbReference type="Gramene" id="GBG91684">
    <property type="protein sequence ID" value="GBG91684"/>
    <property type="gene ID" value="CBR_g53498"/>
</dbReference>
<gene>
    <name evidence="3" type="ORF">CBR_g53498</name>
</gene>
<comment type="caution">
    <text evidence="3">The sequence shown here is derived from an EMBL/GenBank/DDBJ whole genome shotgun (WGS) entry which is preliminary data.</text>
</comment>
<sequence length="428" mass="47581">MNLRMGMMAGRKRDMNWMGLDQSESAKKRMQATAALRQSDLRHLGNVNKEQGAKNRCHDIDGPQGVNYEEQGGAKRAAENGIERSIEGRMMDCVEEEERKDDQLKADESSSNREAITRYVRGDFHDRVVHHYSLEIGEGHEEDRLEGPAAAANGWHGRDDSTPRSAKEAGCCCEEREGGGGQDNTVHYSLKIGKGREEDHREGPAAANGCRDRDDGTTRLAKRTGCCCNDREAKGDGLADQDGNRYPMFVGGCTSLRCSFADTSQSGHIDDRSAEEAQEGTSYAEHRERGRGLEMVAMKSRCDRDGHLQSAANWYGGSMFRKLGSSGSMSKTSYTHRDRDRRLQGRKVMRSLVCSDTSVKAVCGVRAIWVWARARRKGIASKLLDAARASFCFGYVIKPSEIAFTQPTYDGQALAIRYCQTESFLVYK</sequence>
<accession>A0A388MAT4</accession>
<dbReference type="PANTHER" id="PTHR45884:SF2">
    <property type="entry name" value="N-ACETYLTRANSFERASE ECO"/>
    <property type="match status" value="1"/>
</dbReference>
<proteinExistence type="predicted"/>
<keyword evidence="4" id="KW-1185">Reference proteome</keyword>
<dbReference type="GO" id="GO:0005634">
    <property type="term" value="C:nucleus"/>
    <property type="evidence" value="ECO:0007669"/>
    <property type="project" value="TreeGrafter"/>
</dbReference>
<organism evidence="3 4">
    <name type="scientific">Chara braunii</name>
    <name type="common">Braun's stonewort</name>
    <dbReference type="NCBI Taxonomy" id="69332"/>
    <lineage>
        <taxon>Eukaryota</taxon>
        <taxon>Viridiplantae</taxon>
        <taxon>Streptophyta</taxon>
        <taxon>Charophyceae</taxon>
        <taxon>Charales</taxon>
        <taxon>Characeae</taxon>
        <taxon>Chara</taxon>
    </lineage>
</organism>
<evidence type="ECO:0000259" key="2">
    <source>
        <dbReference type="Pfam" id="PF13880"/>
    </source>
</evidence>
<dbReference type="GO" id="GO:0000785">
    <property type="term" value="C:chromatin"/>
    <property type="evidence" value="ECO:0007669"/>
    <property type="project" value="TreeGrafter"/>
</dbReference>
<dbReference type="STRING" id="69332.A0A388MAT4"/>
<protein>
    <recommendedName>
        <fullName evidence="2">N-acetyltransferase ESCO acetyl-transferase domain-containing protein</fullName>
    </recommendedName>
</protein>
<dbReference type="GO" id="GO:0007064">
    <property type="term" value="P:mitotic sister chromatid cohesion"/>
    <property type="evidence" value="ECO:0007669"/>
    <property type="project" value="TreeGrafter"/>
</dbReference>
<name>A0A388MAT4_CHABU</name>
<evidence type="ECO:0000256" key="1">
    <source>
        <dbReference type="SAM" id="MobiDB-lite"/>
    </source>
</evidence>
<dbReference type="EMBL" id="BFEA01000934">
    <property type="protein sequence ID" value="GBG91684.1"/>
    <property type="molecule type" value="Genomic_DNA"/>
</dbReference>